<reference evidence="1 2" key="1">
    <citation type="submission" date="2024-09" db="EMBL/GenBank/DDBJ databases">
        <authorList>
            <person name="Sun Q."/>
            <person name="Mori K."/>
        </authorList>
    </citation>
    <scope>NUCLEOTIDE SEQUENCE [LARGE SCALE GENOMIC DNA]</scope>
    <source>
        <strain evidence="1 2">JCM 12520</strain>
    </source>
</reference>
<proteinExistence type="predicted"/>
<dbReference type="EMBL" id="JBHMAG010000001">
    <property type="protein sequence ID" value="MFB9750074.1"/>
    <property type="molecule type" value="Genomic_DNA"/>
</dbReference>
<dbReference type="Proteomes" id="UP001589619">
    <property type="component" value="Unassembled WGS sequence"/>
</dbReference>
<dbReference type="SUPFAM" id="SSF49503">
    <property type="entry name" value="Cupredoxins"/>
    <property type="match status" value="1"/>
</dbReference>
<dbReference type="RefSeq" id="WP_344910255.1">
    <property type="nucleotide sequence ID" value="NZ_BAAAYO010000008.1"/>
</dbReference>
<sequence length="126" mass="13715">MYKWIMSVLFFGACTLGIIFLLVSAKPEKSEEEAGAESGKPQLKITASNFQFDQPEYKVKKGETLQVVLKNKEGTHGIDIAKLGISLSGKDLSKEVTFDTAGTYEILCSVPCGTGHVNMKAKLIVE</sequence>
<protein>
    <submittedName>
        <fullName evidence="1">Cupredoxin domain-containing protein</fullName>
    </submittedName>
</protein>
<accession>A0ABV5VP71</accession>
<evidence type="ECO:0000313" key="2">
    <source>
        <dbReference type="Proteomes" id="UP001589619"/>
    </source>
</evidence>
<name>A0ABV5VP71_9BACL</name>
<gene>
    <name evidence="1" type="ORF">ACFFNY_00680</name>
</gene>
<dbReference type="InterPro" id="IPR008972">
    <property type="entry name" value="Cupredoxin"/>
</dbReference>
<keyword evidence="2" id="KW-1185">Reference proteome</keyword>
<comment type="caution">
    <text evidence="1">The sequence shown here is derived from an EMBL/GenBank/DDBJ whole genome shotgun (WGS) entry which is preliminary data.</text>
</comment>
<dbReference type="Gene3D" id="2.60.40.420">
    <property type="entry name" value="Cupredoxins - blue copper proteins"/>
    <property type="match status" value="1"/>
</dbReference>
<organism evidence="1 2">
    <name type="scientific">Paenibacillus hodogayensis</name>
    <dbReference type="NCBI Taxonomy" id="279208"/>
    <lineage>
        <taxon>Bacteria</taxon>
        <taxon>Bacillati</taxon>
        <taxon>Bacillota</taxon>
        <taxon>Bacilli</taxon>
        <taxon>Bacillales</taxon>
        <taxon>Paenibacillaceae</taxon>
        <taxon>Paenibacillus</taxon>
    </lineage>
</organism>
<evidence type="ECO:0000313" key="1">
    <source>
        <dbReference type="EMBL" id="MFB9750074.1"/>
    </source>
</evidence>